<sequence length="351" mass="37841">MRRDVLLALGFAGFVVLGAWRAGLLQEPPRELDLLGYTLAAGAAFGLAWRRRSPLVPVVGAVGISSVYLLAGYPFGPILLAVVWAMFEYARRRPLRESALAAGVAAGVSVAAVLPRMSQHLDLPAVGLLLWGACWLAVPWSLGALVSMQRQARAQKEIEIVRRAVLEERIRVSREVHDVAGHGFAVVAMQAGVALVVLDERPEQAREALQAIRATSRAALDELRAVIENIDSPADIGGLVEQVRAAGVEVALEHDELWGASERQRRIAYEVVRESLTNVLRHGGGTSAAVSVRKDDGSVLVVVTNDGDGRAKKGSGIGRGIEGMRERVEEAGGTFEVRTGRRFEIHARIPR</sequence>
<gene>
    <name evidence="12" type="ORF">GCM10010170_035330</name>
</gene>
<comment type="catalytic activity">
    <reaction evidence="1">
        <text>ATP + protein L-histidine = ADP + protein N-phospho-L-histidine.</text>
        <dbReference type="EC" id="2.7.13.3"/>
    </reaction>
</comment>
<keyword evidence="9" id="KW-0812">Transmembrane</keyword>
<evidence type="ECO:0000256" key="4">
    <source>
        <dbReference type="ARBA" id="ARBA00022679"/>
    </source>
</evidence>
<evidence type="ECO:0000256" key="7">
    <source>
        <dbReference type="ARBA" id="ARBA00022840"/>
    </source>
</evidence>
<evidence type="ECO:0000259" key="10">
    <source>
        <dbReference type="Pfam" id="PF02518"/>
    </source>
</evidence>
<dbReference type="InterPro" id="IPR050482">
    <property type="entry name" value="Sensor_HK_TwoCompSys"/>
</dbReference>
<name>A0ABN3GAM3_9ACTN</name>
<evidence type="ECO:0000313" key="12">
    <source>
        <dbReference type="EMBL" id="GAA2347580.1"/>
    </source>
</evidence>
<dbReference type="EMBL" id="BAAARV010000025">
    <property type="protein sequence ID" value="GAA2347580.1"/>
    <property type="molecule type" value="Genomic_DNA"/>
</dbReference>
<dbReference type="GO" id="GO:0016301">
    <property type="term" value="F:kinase activity"/>
    <property type="evidence" value="ECO:0007669"/>
    <property type="project" value="UniProtKB-KW"/>
</dbReference>
<feature type="domain" description="Histidine kinase/HSP90-like ATPase" evidence="10">
    <location>
        <begin position="268"/>
        <end position="347"/>
    </location>
</feature>
<dbReference type="InterPro" id="IPR003594">
    <property type="entry name" value="HATPase_dom"/>
</dbReference>
<keyword evidence="4" id="KW-0808">Transferase</keyword>
<protein>
    <recommendedName>
        <fullName evidence="2">histidine kinase</fullName>
        <ecNumber evidence="2">2.7.13.3</ecNumber>
    </recommendedName>
</protein>
<evidence type="ECO:0000256" key="9">
    <source>
        <dbReference type="SAM" id="Phobius"/>
    </source>
</evidence>
<dbReference type="PANTHER" id="PTHR24421:SF10">
    <property type="entry name" value="NITRATE_NITRITE SENSOR PROTEIN NARQ"/>
    <property type="match status" value="1"/>
</dbReference>
<dbReference type="Pfam" id="PF02518">
    <property type="entry name" value="HATPase_c"/>
    <property type="match status" value="1"/>
</dbReference>
<dbReference type="EC" id="2.7.13.3" evidence="2"/>
<feature type="transmembrane region" description="Helical" evidence="9">
    <location>
        <begin position="99"/>
        <end position="117"/>
    </location>
</feature>
<evidence type="ECO:0000313" key="13">
    <source>
        <dbReference type="Proteomes" id="UP001501444"/>
    </source>
</evidence>
<keyword evidence="9" id="KW-1133">Transmembrane helix</keyword>
<organism evidence="12 13">
    <name type="scientific">Dactylosporangium salmoneum</name>
    <dbReference type="NCBI Taxonomy" id="53361"/>
    <lineage>
        <taxon>Bacteria</taxon>
        <taxon>Bacillati</taxon>
        <taxon>Actinomycetota</taxon>
        <taxon>Actinomycetes</taxon>
        <taxon>Micromonosporales</taxon>
        <taxon>Micromonosporaceae</taxon>
        <taxon>Dactylosporangium</taxon>
    </lineage>
</organism>
<evidence type="ECO:0000256" key="3">
    <source>
        <dbReference type="ARBA" id="ARBA00022553"/>
    </source>
</evidence>
<dbReference type="Gene3D" id="3.30.565.10">
    <property type="entry name" value="Histidine kinase-like ATPase, C-terminal domain"/>
    <property type="match status" value="1"/>
</dbReference>
<evidence type="ECO:0000256" key="5">
    <source>
        <dbReference type="ARBA" id="ARBA00022741"/>
    </source>
</evidence>
<keyword evidence="3" id="KW-0597">Phosphoprotein</keyword>
<dbReference type="Proteomes" id="UP001501444">
    <property type="component" value="Unassembled WGS sequence"/>
</dbReference>
<evidence type="ECO:0000256" key="8">
    <source>
        <dbReference type="ARBA" id="ARBA00023012"/>
    </source>
</evidence>
<dbReference type="InterPro" id="IPR036890">
    <property type="entry name" value="HATPase_C_sf"/>
</dbReference>
<accession>A0ABN3GAM3</accession>
<keyword evidence="6 12" id="KW-0418">Kinase</keyword>
<evidence type="ECO:0000256" key="2">
    <source>
        <dbReference type="ARBA" id="ARBA00012438"/>
    </source>
</evidence>
<comment type="caution">
    <text evidence="12">The sequence shown here is derived from an EMBL/GenBank/DDBJ whole genome shotgun (WGS) entry which is preliminary data.</text>
</comment>
<dbReference type="SUPFAM" id="SSF55874">
    <property type="entry name" value="ATPase domain of HSP90 chaperone/DNA topoisomerase II/histidine kinase"/>
    <property type="match status" value="1"/>
</dbReference>
<dbReference type="Gene3D" id="1.20.5.1930">
    <property type="match status" value="1"/>
</dbReference>
<dbReference type="InterPro" id="IPR011712">
    <property type="entry name" value="Sig_transdc_His_kin_sub3_dim/P"/>
</dbReference>
<feature type="transmembrane region" description="Helical" evidence="9">
    <location>
        <begin position="58"/>
        <end position="87"/>
    </location>
</feature>
<evidence type="ECO:0000256" key="6">
    <source>
        <dbReference type="ARBA" id="ARBA00022777"/>
    </source>
</evidence>
<keyword evidence="7" id="KW-0067">ATP-binding</keyword>
<feature type="transmembrane region" description="Helical" evidence="9">
    <location>
        <begin position="123"/>
        <end position="146"/>
    </location>
</feature>
<feature type="domain" description="Signal transduction histidine kinase subgroup 3 dimerisation and phosphoacceptor" evidence="11">
    <location>
        <begin position="168"/>
        <end position="232"/>
    </location>
</feature>
<keyword evidence="8" id="KW-0902">Two-component regulatory system</keyword>
<keyword evidence="13" id="KW-1185">Reference proteome</keyword>
<keyword evidence="5" id="KW-0547">Nucleotide-binding</keyword>
<dbReference type="CDD" id="cd16917">
    <property type="entry name" value="HATPase_UhpB-NarQ-NarX-like"/>
    <property type="match status" value="1"/>
</dbReference>
<keyword evidence="9" id="KW-0472">Membrane</keyword>
<reference evidence="12 13" key="1">
    <citation type="journal article" date="2019" name="Int. J. Syst. Evol. Microbiol.">
        <title>The Global Catalogue of Microorganisms (GCM) 10K type strain sequencing project: providing services to taxonomists for standard genome sequencing and annotation.</title>
        <authorList>
            <consortium name="The Broad Institute Genomics Platform"/>
            <consortium name="The Broad Institute Genome Sequencing Center for Infectious Disease"/>
            <person name="Wu L."/>
            <person name="Ma J."/>
        </authorList>
    </citation>
    <scope>NUCLEOTIDE SEQUENCE [LARGE SCALE GENOMIC DNA]</scope>
    <source>
        <strain evidence="12 13">JCM 3272</strain>
    </source>
</reference>
<evidence type="ECO:0000256" key="1">
    <source>
        <dbReference type="ARBA" id="ARBA00000085"/>
    </source>
</evidence>
<proteinExistence type="predicted"/>
<dbReference type="RefSeq" id="WP_344613482.1">
    <property type="nucleotide sequence ID" value="NZ_BAAARV010000025.1"/>
</dbReference>
<evidence type="ECO:0000259" key="11">
    <source>
        <dbReference type="Pfam" id="PF07730"/>
    </source>
</evidence>
<dbReference type="Pfam" id="PF07730">
    <property type="entry name" value="HisKA_3"/>
    <property type="match status" value="1"/>
</dbReference>
<dbReference type="PANTHER" id="PTHR24421">
    <property type="entry name" value="NITRATE/NITRITE SENSOR PROTEIN NARX-RELATED"/>
    <property type="match status" value="1"/>
</dbReference>